<dbReference type="Proteomes" id="UP000068164">
    <property type="component" value="Unassembled WGS sequence"/>
</dbReference>
<feature type="chain" id="PRO_5007165556" evidence="1">
    <location>
        <begin position="25"/>
        <end position="150"/>
    </location>
</feature>
<keyword evidence="3" id="KW-1185">Reference proteome</keyword>
<sequence length="150" mass="16206">MKRRAFMCLAATGAVAALIGPARASQIQMDLYKDPSCGCCEAWGRAMADADFNVVVRNEDFTAVKARLGIPENMQGCHTAVVGDYFFEGHVPLQAVQKIMNERQQIAGLAVPGMPAGSLGMGDDPNASYAVYSLSKPDMKPTLFMRMRKA</sequence>
<dbReference type="EMBL" id="LNCD01000025">
    <property type="protein sequence ID" value="KWV58027.1"/>
    <property type="molecule type" value="Genomic_DNA"/>
</dbReference>
<dbReference type="Pfam" id="PF04214">
    <property type="entry name" value="DUF411"/>
    <property type="match status" value="1"/>
</dbReference>
<organism evidence="2 3">
    <name type="scientific">Rhizobium altiplani</name>
    <dbReference type="NCBI Taxonomy" id="1864509"/>
    <lineage>
        <taxon>Bacteria</taxon>
        <taxon>Pseudomonadati</taxon>
        <taxon>Pseudomonadota</taxon>
        <taxon>Alphaproteobacteria</taxon>
        <taxon>Hyphomicrobiales</taxon>
        <taxon>Rhizobiaceae</taxon>
        <taxon>Rhizobium/Agrobacterium group</taxon>
        <taxon>Rhizobium</taxon>
    </lineage>
</organism>
<evidence type="ECO:0000313" key="3">
    <source>
        <dbReference type="Proteomes" id="UP000068164"/>
    </source>
</evidence>
<dbReference type="RefSeq" id="WP_062368755.1">
    <property type="nucleotide sequence ID" value="NZ_LNCD01000025.1"/>
</dbReference>
<feature type="signal peptide" evidence="1">
    <location>
        <begin position="1"/>
        <end position="24"/>
    </location>
</feature>
<dbReference type="OrthoDB" id="14727at2"/>
<evidence type="ECO:0000313" key="2">
    <source>
        <dbReference type="EMBL" id="KWV58027.1"/>
    </source>
</evidence>
<accession>A0A120FQ60</accession>
<evidence type="ECO:0000256" key="1">
    <source>
        <dbReference type="SAM" id="SignalP"/>
    </source>
</evidence>
<dbReference type="InterPro" id="IPR007332">
    <property type="entry name" value="DUF411"/>
</dbReference>
<reference evidence="2 3" key="1">
    <citation type="submission" date="2015-11" db="EMBL/GenBank/DDBJ databases">
        <title>Draft Genome Sequence of the Strain BR 10423 (Rhizobium sp.) isolated from nodules of Mimosa pudica.</title>
        <authorList>
            <person name="Barauna A.C."/>
            <person name="Zilli J.E."/>
            <person name="Simoes-Araujo J.L."/>
            <person name="Reis V.M."/>
            <person name="James E.K."/>
            <person name="Reis F.B.Jr."/>
            <person name="Rouws L.F."/>
            <person name="Passos S.R."/>
            <person name="Gois S.R."/>
        </authorList>
    </citation>
    <scope>NUCLEOTIDE SEQUENCE [LARGE SCALE GENOMIC DNA]</scope>
    <source>
        <strain evidence="2 3">BR10423</strain>
    </source>
</reference>
<name>A0A120FQ60_9HYPH</name>
<gene>
    <name evidence="2" type="ORF">AS026_30715</name>
</gene>
<comment type="caution">
    <text evidence="2">The sequence shown here is derived from an EMBL/GenBank/DDBJ whole genome shotgun (WGS) entry which is preliminary data.</text>
</comment>
<protein>
    <submittedName>
        <fullName evidence="2">Metal-binding protein</fullName>
    </submittedName>
</protein>
<keyword evidence="1" id="KW-0732">Signal</keyword>
<proteinExistence type="predicted"/>
<dbReference type="AlphaFoldDB" id="A0A120FQ60"/>